<organism evidence="1 2">
    <name type="scientific">Araneus ventricosus</name>
    <name type="common">Orbweaver spider</name>
    <name type="synonym">Epeira ventricosa</name>
    <dbReference type="NCBI Taxonomy" id="182803"/>
    <lineage>
        <taxon>Eukaryota</taxon>
        <taxon>Metazoa</taxon>
        <taxon>Ecdysozoa</taxon>
        <taxon>Arthropoda</taxon>
        <taxon>Chelicerata</taxon>
        <taxon>Arachnida</taxon>
        <taxon>Araneae</taxon>
        <taxon>Araneomorphae</taxon>
        <taxon>Entelegynae</taxon>
        <taxon>Araneoidea</taxon>
        <taxon>Araneidae</taxon>
        <taxon>Araneus</taxon>
    </lineage>
</organism>
<keyword evidence="2" id="KW-1185">Reference proteome</keyword>
<name>A0A4Y2ECS9_ARAVE</name>
<gene>
    <name evidence="1" type="ORF">AVEN_1179_1</name>
</gene>
<protein>
    <submittedName>
        <fullName evidence="1">Uncharacterized protein</fullName>
    </submittedName>
</protein>
<evidence type="ECO:0000313" key="2">
    <source>
        <dbReference type="Proteomes" id="UP000499080"/>
    </source>
</evidence>
<proteinExistence type="predicted"/>
<dbReference type="AlphaFoldDB" id="A0A4Y2ECS9"/>
<dbReference type="EMBL" id="BGPR01000563">
    <property type="protein sequence ID" value="GBM26577.1"/>
    <property type="molecule type" value="Genomic_DNA"/>
</dbReference>
<dbReference type="Proteomes" id="UP000499080">
    <property type="component" value="Unassembled WGS sequence"/>
</dbReference>
<accession>A0A4Y2ECS9</accession>
<evidence type="ECO:0000313" key="1">
    <source>
        <dbReference type="EMBL" id="GBM26577.1"/>
    </source>
</evidence>
<reference evidence="1 2" key="1">
    <citation type="journal article" date="2019" name="Sci. Rep.">
        <title>Orb-weaving spider Araneus ventricosus genome elucidates the spidroin gene catalogue.</title>
        <authorList>
            <person name="Kono N."/>
            <person name="Nakamura H."/>
            <person name="Ohtoshi R."/>
            <person name="Moran D.A.P."/>
            <person name="Shinohara A."/>
            <person name="Yoshida Y."/>
            <person name="Fujiwara M."/>
            <person name="Mori M."/>
            <person name="Tomita M."/>
            <person name="Arakawa K."/>
        </authorList>
    </citation>
    <scope>NUCLEOTIDE SEQUENCE [LARGE SCALE GENOMIC DNA]</scope>
</reference>
<sequence>MTFFAFAVDSRSPLGKVLSLTHTSLSILFFSLNPHPLCHPDLTQRISLAHFFPFTFCFPLSPKASLGSLVHSSFSTFLPANDVLHRYLPELHLLNCSVQTTLAKLSDFLKTVIRY</sequence>
<comment type="caution">
    <text evidence="1">The sequence shown here is derived from an EMBL/GenBank/DDBJ whole genome shotgun (WGS) entry which is preliminary data.</text>
</comment>